<evidence type="ECO:0000256" key="4">
    <source>
        <dbReference type="ARBA" id="ARBA00022741"/>
    </source>
</evidence>
<keyword evidence="8 10" id="KW-0131">Cell cycle</keyword>
<comment type="function">
    <text evidence="10 11">Involved in cell wall formation. Catalyzes the final step in the synthesis of UDP-N-acetylmuramoyl-pentapeptide, the precursor of murein.</text>
</comment>
<evidence type="ECO:0000313" key="15">
    <source>
        <dbReference type="Proteomes" id="UP000019087"/>
    </source>
</evidence>
<dbReference type="EMBL" id="CP002697">
    <property type="protein sequence ID" value="AHG60154.1"/>
    <property type="molecule type" value="Genomic_DNA"/>
</dbReference>
<feature type="binding site" evidence="10">
    <location>
        <begin position="108"/>
        <end position="114"/>
    </location>
    <ligand>
        <name>ATP</name>
        <dbReference type="ChEBI" id="CHEBI:30616"/>
    </ligand>
</feature>
<dbReference type="GO" id="GO:0009252">
    <property type="term" value="P:peptidoglycan biosynthetic process"/>
    <property type="evidence" value="ECO:0007669"/>
    <property type="project" value="UniProtKB-UniRule"/>
</dbReference>
<dbReference type="PANTHER" id="PTHR43024">
    <property type="entry name" value="UDP-N-ACETYLMURAMOYL-TRIPEPTIDE--D-ALANYL-D-ALANINE LIGASE"/>
    <property type="match status" value="1"/>
</dbReference>
<dbReference type="SUPFAM" id="SSF53244">
    <property type="entry name" value="MurD-like peptide ligases, peptide-binding domain"/>
    <property type="match status" value="1"/>
</dbReference>
<evidence type="ECO:0000259" key="12">
    <source>
        <dbReference type="Pfam" id="PF02875"/>
    </source>
</evidence>
<dbReference type="Proteomes" id="UP000019087">
    <property type="component" value="Chromosome"/>
</dbReference>
<dbReference type="AlphaFoldDB" id="W0P091"/>
<evidence type="ECO:0000259" key="13">
    <source>
        <dbReference type="Pfam" id="PF08245"/>
    </source>
</evidence>
<comment type="pathway">
    <text evidence="10 11">Cell wall biogenesis; peptidoglycan biosynthesis.</text>
</comment>
<dbReference type="UniPathway" id="UPA00219"/>
<dbReference type="GO" id="GO:0008360">
    <property type="term" value="P:regulation of cell shape"/>
    <property type="evidence" value="ECO:0007669"/>
    <property type="project" value="UniProtKB-KW"/>
</dbReference>
<keyword evidence="1 10" id="KW-0963">Cytoplasm</keyword>
<dbReference type="HAMAP" id="MF_02019">
    <property type="entry name" value="MurF"/>
    <property type="match status" value="1"/>
</dbReference>
<dbReference type="InterPro" id="IPR013221">
    <property type="entry name" value="Mur_ligase_cen"/>
</dbReference>
<keyword evidence="2 10" id="KW-0436">Ligase</keyword>
<dbReference type="InterPro" id="IPR036565">
    <property type="entry name" value="Mur-like_cat_sf"/>
</dbReference>
<dbReference type="Gene3D" id="3.40.1390.10">
    <property type="entry name" value="MurE/MurF, N-terminal domain"/>
    <property type="match status" value="1"/>
</dbReference>
<evidence type="ECO:0000313" key="14">
    <source>
        <dbReference type="EMBL" id="AHG60154.1"/>
    </source>
</evidence>
<organism evidence="14 15">
    <name type="scientific">Buchnera aphidicola str. USDA</name>
    <name type="common">Myzus persicae</name>
    <dbReference type="NCBI Taxonomy" id="1009856"/>
    <lineage>
        <taxon>Bacteria</taxon>
        <taxon>Pseudomonadati</taxon>
        <taxon>Pseudomonadota</taxon>
        <taxon>Gammaproteobacteria</taxon>
        <taxon>Enterobacterales</taxon>
        <taxon>Erwiniaceae</taxon>
        <taxon>Buchnera</taxon>
    </lineage>
</organism>
<evidence type="ECO:0000256" key="5">
    <source>
        <dbReference type="ARBA" id="ARBA00022840"/>
    </source>
</evidence>
<dbReference type="NCBIfam" id="NF008041">
    <property type="entry name" value="PRK10773.1"/>
    <property type="match status" value="1"/>
</dbReference>
<reference evidence="14 15" key="1">
    <citation type="journal article" date="2013" name="BMC Genomics">
        <title>Comparative analysis of genome sequences from four strains of the Buchnera aphidicola Mp endosymbion of the green peach aphid, Myzus persicae.</title>
        <authorList>
            <person name="Jiang Z."/>
            <person name="Jones D.H."/>
            <person name="Khuri S."/>
            <person name="Tsinoremas N.F."/>
            <person name="Wyss T."/>
            <person name="Jander G."/>
            <person name="Wilson A.C."/>
        </authorList>
    </citation>
    <scope>NUCLEOTIDE SEQUENCE [LARGE SCALE GENOMIC DNA]</scope>
    <source>
        <strain evidence="15">str. USDA (Myzus persicae)</strain>
    </source>
</reference>
<dbReference type="InterPro" id="IPR036615">
    <property type="entry name" value="Mur_ligase_C_dom_sf"/>
</dbReference>
<dbReference type="RefSeq" id="WP_025368863.1">
    <property type="nucleotide sequence ID" value="NZ_CP002697.1"/>
</dbReference>
<dbReference type="Gene3D" id="3.40.1190.10">
    <property type="entry name" value="Mur-like, catalytic domain"/>
    <property type="match status" value="1"/>
</dbReference>
<dbReference type="InterPro" id="IPR035911">
    <property type="entry name" value="MurE/MurF_N"/>
</dbReference>
<dbReference type="InterPro" id="IPR051046">
    <property type="entry name" value="MurCDEF_CellWall_CoF430Synth"/>
</dbReference>
<accession>W0P091</accession>
<evidence type="ECO:0000256" key="6">
    <source>
        <dbReference type="ARBA" id="ARBA00022960"/>
    </source>
</evidence>
<dbReference type="PATRIC" id="fig|1009856.3.peg.212"/>
<evidence type="ECO:0000256" key="9">
    <source>
        <dbReference type="ARBA" id="ARBA00023316"/>
    </source>
</evidence>
<evidence type="ECO:0000256" key="8">
    <source>
        <dbReference type="ARBA" id="ARBA00023306"/>
    </source>
</evidence>
<comment type="catalytic activity">
    <reaction evidence="10 11">
        <text>D-alanyl-D-alanine + UDP-N-acetyl-alpha-D-muramoyl-L-alanyl-gamma-D-glutamyl-meso-2,6-diaminopimelate + ATP = UDP-N-acetyl-alpha-D-muramoyl-L-alanyl-gamma-D-glutamyl-meso-2,6-diaminopimeloyl-D-alanyl-D-alanine + ADP + phosphate + H(+)</text>
        <dbReference type="Rhea" id="RHEA:28374"/>
        <dbReference type="ChEBI" id="CHEBI:15378"/>
        <dbReference type="ChEBI" id="CHEBI:30616"/>
        <dbReference type="ChEBI" id="CHEBI:43474"/>
        <dbReference type="ChEBI" id="CHEBI:57822"/>
        <dbReference type="ChEBI" id="CHEBI:61386"/>
        <dbReference type="ChEBI" id="CHEBI:83905"/>
        <dbReference type="ChEBI" id="CHEBI:456216"/>
        <dbReference type="EC" id="6.3.2.10"/>
    </reaction>
</comment>
<feature type="domain" description="Mur ligase central" evidence="13">
    <location>
        <begin position="106"/>
        <end position="294"/>
    </location>
</feature>
<evidence type="ECO:0000256" key="7">
    <source>
        <dbReference type="ARBA" id="ARBA00022984"/>
    </source>
</evidence>
<evidence type="ECO:0000256" key="11">
    <source>
        <dbReference type="RuleBase" id="RU004136"/>
    </source>
</evidence>
<dbReference type="PANTHER" id="PTHR43024:SF1">
    <property type="entry name" value="UDP-N-ACETYLMURAMOYL-TRIPEPTIDE--D-ALANYL-D-ALANINE LIGASE"/>
    <property type="match status" value="1"/>
</dbReference>
<gene>
    <name evidence="14" type="primary">murf</name>
    <name evidence="10" type="synonym">murF</name>
    <name evidence="14" type="ORF">BUMPUSDA_CDS00374</name>
</gene>
<keyword evidence="5 10" id="KW-0067">ATP-binding</keyword>
<dbReference type="GO" id="GO:0005524">
    <property type="term" value="F:ATP binding"/>
    <property type="evidence" value="ECO:0007669"/>
    <property type="project" value="UniProtKB-UniRule"/>
</dbReference>
<keyword evidence="7 10" id="KW-0573">Peptidoglycan synthesis</keyword>
<evidence type="ECO:0000256" key="1">
    <source>
        <dbReference type="ARBA" id="ARBA00022490"/>
    </source>
</evidence>
<evidence type="ECO:0000256" key="3">
    <source>
        <dbReference type="ARBA" id="ARBA00022618"/>
    </source>
</evidence>
<keyword evidence="3 10" id="KW-0132">Cell division</keyword>
<dbReference type="SUPFAM" id="SSF53623">
    <property type="entry name" value="MurD-like peptide ligases, catalytic domain"/>
    <property type="match status" value="1"/>
</dbReference>
<dbReference type="GO" id="GO:0005737">
    <property type="term" value="C:cytoplasm"/>
    <property type="evidence" value="ECO:0007669"/>
    <property type="project" value="UniProtKB-SubCell"/>
</dbReference>
<sequence length="460" mass="51058">MISLSLKKIAIMTNGKLYGIDLFIDTIVIDTKKIVPDCLFIALIGKRFDAHIFIKDAIKKGCAAIITQKNIKFSNISYILVENTFIALGQIASCIRKITNAKILAITGSCGKTSVKEMTASILSKNGNTISTIDNLNNNIGVPMTLLRLTKQHHYAVIELGANQPGEIAYSSNICKPEIILINNIYHAHLKGFKSLLGVSKAKSEIFSGIKPNGTVIINLDSHHLSQWEKNIQNKNILYFSIKKKKNSNFFSSNIHTNIHGTSFTMHTPLGKINISLPFLGYQSISNALAASALSFSLHISLEKIKIGLLKTPILSGRLELIQLDKYKILINDTYNANVSSMIAAIKVLEKMPGYKILVTGDMAELGDKSVLYHKMIGNTANLSKIDEIFSIGSVSYEITKLFNNGTHFLDRKTLINHLKEIFLEKNKISILVKGSRNTKMEKIVEFLIKEYQKNADITS</sequence>
<dbReference type="GO" id="GO:0047480">
    <property type="term" value="F:UDP-N-acetylmuramoyl-tripeptide-D-alanyl-D-alanine ligase activity"/>
    <property type="evidence" value="ECO:0007669"/>
    <property type="project" value="UniProtKB-UniRule"/>
</dbReference>
<dbReference type="SUPFAM" id="SSF63418">
    <property type="entry name" value="MurE/MurF N-terminal domain"/>
    <property type="match status" value="1"/>
</dbReference>
<dbReference type="Pfam" id="PF02875">
    <property type="entry name" value="Mur_ligase_C"/>
    <property type="match status" value="1"/>
</dbReference>
<dbReference type="HOGENOM" id="CLU_031507_4_0_6"/>
<dbReference type="GO" id="GO:0051301">
    <property type="term" value="P:cell division"/>
    <property type="evidence" value="ECO:0007669"/>
    <property type="project" value="UniProtKB-KW"/>
</dbReference>
<dbReference type="Pfam" id="PF08245">
    <property type="entry name" value="Mur_ligase_M"/>
    <property type="match status" value="1"/>
</dbReference>
<keyword evidence="4 10" id="KW-0547">Nucleotide-binding</keyword>
<dbReference type="NCBIfam" id="TIGR01143">
    <property type="entry name" value="murF"/>
    <property type="match status" value="1"/>
</dbReference>
<dbReference type="GO" id="GO:0071555">
    <property type="term" value="P:cell wall organization"/>
    <property type="evidence" value="ECO:0007669"/>
    <property type="project" value="UniProtKB-KW"/>
</dbReference>
<dbReference type="GO" id="GO:0008766">
    <property type="term" value="F:UDP-N-acetylmuramoylalanyl-D-glutamyl-2,6-diaminopimelate-D-alanyl-D-alanine ligase activity"/>
    <property type="evidence" value="ECO:0007669"/>
    <property type="project" value="RHEA"/>
</dbReference>
<proteinExistence type="inferred from homology"/>
<evidence type="ECO:0000256" key="2">
    <source>
        <dbReference type="ARBA" id="ARBA00022598"/>
    </source>
</evidence>
<dbReference type="EC" id="6.3.2.10" evidence="10 11"/>
<feature type="domain" description="Mur ligase C-terminal" evidence="12">
    <location>
        <begin position="317"/>
        <end position="437"/>
    </location>
</feature>
<dbReference type="Gene3D" id="3.90.190.20">
    <property type="entry name" value="Mur ligase, C-terminal domain"/>
    <property type="match status" value="1"/>
</dbReference>
<dbReference type="KEGG" id="bapu:BUMPUSDA_CDS00374"/>
<evidence type="ECO:0000256" key="10">
    <source>
        <dbReference type="HAMAP-Rule" id="MF_02019"/>
    </source>
</evidence>
<keyword evidence="6 10" id="KW-0133">Cell shape</keyword>
<comment type="subcellular location">
    <subcellularLocation>
        <location evidence="10 11">Cytoplasm</location>
    </subcellularLocation>
</comment>
<keyword evidence="9 10" id="KW-0961">Cell wall biogenesis/degradation</keyword>
<protein>
    <recommendedName>
        <fullName evidence="10 11">UDP-N-acetylmuramoyl-tripeptide--D-alanyl-D-alanine ligase</fullName>
        <ecNumber evidence="10 11">6.3.2.10</ecNumber>
    </recommendedName>
    <alternativeName>
        <fullName evidence="10">D-alanyl-D-alanine-adding enzyme</fullName>
    </alternativeName>
</protein>
<dbReference type="InterPro" id="IPR004101">
    <property type="entry name" value="Mur_ligase_C"/>
</dbReference>
<name>W0P091_BUCMP</name>
<comment type="similarity">
    <text evidence="10">Belongs to the MurCDEF family. MurF subfamily.</text>
</comment>
<dbReference type="InterPro" id="IPR005863">
    <property type="entry name" value="UDP-N-AcMur_synth"/>
</dbReference>